<sequence length="185" mass="21630">MGTIGEHTYDKMSFGNHPKSKYRNEIVNAFIEEIKQNPQDWKIIKGVEPIINGVPFNYGTDYSAVEHKSGRRHYKPDFIQIASFSDEEWTEIENALNHNKELDKENTNRKKVLEDNNYNDLTQEELNKEIKELNSEIEELKTNQNISISERQTKLQKKQEKLEKLEKIRSNSTQKTKSGNNFPTG</sequence>
<evidence type="ECO:0000313" key="2">
    <source>
        <dbReference type="EMBL" id="CAG8455485.1"/>
    </source>
</evidence>
<gene>
    <name evidence="2" type="ORF">AGERDE_LOCUS1972</name>
</gene>
<organism evidence="2 3">
    <name type="scientific">Ambispora gerdemannii</name>
    <dbReference type="NCBI Taxonomy" id="144530"/>
    <lineage>
        <taxon>Eukaryota</taxon>
        <taxon>Fungi</taxon>
        <taxon>Fungi incertae sedis</taxon>
        <taxon>Mucoromycota</taxon>
        <taxon>Glomeromycotina</taxon>
        <taxon>Glomeromycetes</taxon>
        <taxon>Archaeosporales</taxon>
        <taxon>Ambisporaceae</taxon>
        <taxon>Ambispora</taxon>
    </lineage>
</organism>
<evidence type="ECO:0000256" key="1">
    <source>
        <dbReference type="SAM" id="MobiDB-lite"/>
    </source>
</evidence>
<keyword evidence="3" id="KW-1185">Reference proteome</keyword>
<feature type="compositionally biased region" description="Polar residues" evidence="1">
    <location>
        <begin position="170"/>
        <end position="185"/>
    </location>
</feature>
<accession>A0A9N8YX58</accession>
<protein>
    <submittedName>
        <fullName evidence="2">12954_t:CDS:1</fullName>
    </submittedName>
</protein>
<feature type="region of interest" description="Disordered" evidence="1">
    <location>
        <begin position="151"/>
        <end position="185"/>
    </location>
</feature>
<reference evidence="2" key="1">
    <citation type="submission" date="2021-06" db="EMBL/GenBank/DDBJ databases">
        <authorList>
            <person name="Kallberg Y."/>
            <person name="Tangrot J."/>
            <person name="Rosling A."/>
        </authorList>
    </citation>
    <scope>NUCLEOTIDE SEQUENCE</scope>
    <source>
        <strain evidence="2">MT106</strain>
    </source>
</reference>
<name>A0A9N8YX58_9GLOM</name>
<feature type="compositionally biased region" description="Basic and acidic residues" evidence="1">
    <location>
        <begin position="151"/>
        <end position="169"/>
    </location>
</feature>
<evidence type="ECO:0000313" key="3">
    <source>
        <dbReference type="Proteomes" id="UP000789831"/>
    </source>
</evidence>
<comment type="caution">
    <text evidence="2">The sequence shown here is derived from an EMBL/GenBank/DDBJ whole genome shotgun (WGS) entry which is preliminary data.</text>
</comment>
<dbReference type="Proteomes" id="UP000789831">
    <property type="component" value="Unassembled WGS sequence"/>
</dbReference>
<proteinExistence type="predicted"/>
<dbReference type="AlphaFoldDB" id="A0A9N8YX58"/>
<dbReference type="OrthoDB" id="10665527at2759"/>
<dbReference type="EMBL" id="CAJVPL010000151">
    <property type="protein sequence ID" value="CAG8455485.1"/>
    <property type="molecule type" value="Genomic_DNA"/>
</dbReference>